<evidence type="ECO:0000313" key="6">
    <source>
        <dbReference type="EMBL" id="CAC5420799.1"/>
    </source>
</evidence>
<sequence length="668" mass="74890">MQRITNNVCDKVVKLADEETKKVVENFKRRNETLGLNKNSPIKLQMDGTYQSIYIKSRHKMGQNASQAIGIACENETDSHDVIGFHLVNKLCWVGAWLRGEGYDVECPNHEHCTAKTNRYDPLSEKDLGYEIGKKIATNDLLVDYCTTDGDAKSVKGLQEAMQEIFGPLWSVNRLADTIHRGQSQFREGIRAKFSVGMFPGVTKAQKNDIKTAFANDIKLRSHGIMKSLFMKYNGDRQKISKCLPGIVRSVVNCYSGNCGDTCRWSITLCNGGKKTSWWYKSINLNSHGLQNGSLIPTDRDKILIESLLEMKLSQNALDQMKFFSNTNKCESVNRTISTYLPKNKNFSRNAIGRASAAVLKVNNNKDVALVKTLKAVGCTMGKKSRAAVALKKIRKLEIYDRAYQKSSKVKYRRDLKNNIITKIDANTFEGLSTLKELNLGKNKITRIDANTFKGLSALTTLMLWDNKISTLDGNTFRGLTALKALELSMNKISTLAVNIFQGLTALKTLNLNDNHIVTLDVNLFKGLTALTELNLSLNKISTLAGNIFRGLAALKILYLNGNKIVTLEVNLFKGLTALTELKLENNPLNCSMCMMKEFKDFLQRNNDFGNSGARCKGEFNLLIHQNFIKCSPLGKINTVVIFLRFHGKNFLIFIVFCIIVVRFLSMG</sequence>
<dbReference type="PANTHER" id="PTHR24373:SF370">
    <property type="entry name" value="FISH-LIPS, ISOFORM E"/>
    <property type="match status" value="1"/>
</dbReference>
<dbReference type="InterPro" id="IPR003591">
    <property type="entry name" value="Leu-rich_rpt_typical-subtyp"/>
</dbReference>
<keyword evidence="2" id="KW-0732">Signal</keyword>
<dbReference type="Pfam" id="PF13855">
    <property type="entry name" value="LRR_8"/>
    <property type="match status" value="2"/>
</dbReference>
<keyword evidence="1" id="KW-0433">Leucine-rich repeat</keyword>
<dbReference type="Gene3D" id="3.80.10.10">
    <property type="entry name" value="Ribonuclease Inhibitor"/>
    <property type="match status" value="2"/>
</dbReference>
<reference evidence="6 7" key="1">
    <citation type="submission" date="2020-06" db="EMBL/GenBank/DDBJ databases">
        <authorList>
            <person name="Li R."/>
            <person name="Bekaert M."/>
        </authorList>
    </citation>
    <scope>NUCLEOTIDE SEQUENCE [LARGE SCALE GENOMIC DNA]</scope>
    <source>
        <strain evidence="7">wild</strain>
    </source>
</reference>
<evidence type="ECO:0000313" key="7">
    <source>
        <dbReference type="Proteomes" id="UP000507470"/>
    </source>
</evidence>
<evidence type="ECO:0000256" key="2">
    <source>
        <dbReference type="ARBA" id="ARBA00022729"/>
    </source>
</evidence>
<organism evidence="6 7">
    <name type="scientific">Mytilus coruscus</name>
    <name type="common">Sea mussel</name>
    <dbReference type="NCBI Taxonomy" id="42192"/>
    <lineage>
        <taxon>Eukaryota</taxon>
        <taxon>Metazoa</taxon>
        <taxon>Spiralia</taxon>
        <taxon>Lophotrochozoa</taxon>
        <taxon>Mollusca</taxon>
        <taxon>Bivalvia</taxon>
        <taxon>Autobranchia</taxon>
        <taxon>Pteriomorphia</taxon>
        <taxon>Mytilida</taxon>
        <taxon>Mytiloidea</taxon>
        <taxon>Mytilidae</taxon>
        <taxon>Mytilinae</taxon>
        <taxon>Mytilus</taxon>
    </lineage>
</organism>
<keyword evidence="3" id="KW-0677">Repeat</keyword>
<dbReference type="InterPro" id="IPR032675">
    <property type="entry name" value="LRR_dom_sf"/>
</dbReference>
<gene>
    <name evidence="6" type="ORF">MCOR_52988</name>
</gene>
<dbReference type="InterPro" id="IPR049012">
    <property type="entry name" value="Mutator_transp_dom"/>
</dbReference>
<dbReference type="EMBL" id="CACVKT020009170">
    <property type="protein sequence ID" value="CAC5420799.1"/>
    <property type="molecule type" value="Genomic_DNA"/>
</dbReference>
<feature type="transmembrane region" description="Helical" evidence="4">
    <location>
        <begin position="646"/>
        <end position="665"/>
    </location>
</feature>
<evidence type="ECO:0000256" key="4">
    <source>
        <dbReference type="SAM" id="Phobius"/>
    </source>
</evidence>
<dbReference type="SMART" id="SM00369">
    <property type="entry name" value="LRR_TYP"/>
    <property type="match status" value="6"/>
</dbReference>
<dbReference type="PROSITE" id="PS51450">
    <property type="entry name" value="LRR"/>
    <property type="match status" value="2"/>
</dbReference>
<dbReference type="AlphaFoldDB" id="A0A6J8EJI3"/>
<dbReference type="InterPro" id="IPR001611">
    <property type="entry name" value="Leu-rich_rpt"/>
</dbReference>
<dbReference type="GO" id="GO:0031012">
    <property type="term" value="C:extracellular matrix"/>
    <property type="evidence" value="ECO:0007669"/>
    <property type="project" value="TreeGrafter"/>
</dbReference>
<keyword evidence="4" id="KW-0812">Transmembrane</keyword>
<protein>
    <recommendedName>
        <fullName evidence="5">Mutator-like transposase domain-containing protein</fullName>
    </recommendedName>
</protein>
<dbReference type="Pfam" id="PF20700">
    <property type="entry name" value="Mutator"/>
    <property type="match status" value="1"/>
</dbReference>
<accession>A0A6J8EJI3</accession>
<feature type="domain" description="Mutator-like transposase" evidence="5">
    <location>
        <begin position="1"/>
        <end position="261"/>
    </location>
</feature>
<evidence type="ECO:0000259" key="5">
    <source>
        <dbReference type="Pfam" id="PF20700"/>
    </source>
</evidence>
<evidence type="ECO:0000256" key="3">
    <source>
        <dbReference type="ARBA" id="ARBA00022737"/>
    </source>
</evidence>
<evidence type="ECO:0000256" key="1">
    <source>
        <dbReference type="ARBA" id="ARBA00022614"/>
    </source>
</evidence>
<dbReference type="GO" id="GO:0005615">
    <property type="term" value="C:extracellular space"/>
    <property type="evidence" value="ECO:0007669"/>
    <property type="project" value="TreeGrafter"/>
</dbReference>
<dbReference type="OrthoDB" id="1055097at2759"/>
<dbReference type="InterPro" id="IPR050328">
    <property type="entry name" value="Dev_Immune_Receptor"/>
</dbReference>
<keyword evidence="4" id="KW-0472">Membrane</keyword>
<dbReference type="SUPFAM" id="SSF52058">
    <property type="entry name" value="L domain-like"/>
    <property type="match status" value="1"/>
</dbReference>
<keyword evidence="7" id="KW-1185">Reference proteome</keyword>
<name>A0A6J8EJI3_MYTCO</name>
<dbReference type="Proteomes" id="UP000507470">
    <property type="component" value="Unassembled WGS sequence"/>
</dbReference>
<dbReference type="PANTHER" id="PTHR24373">
    <property type="entry name" value="SLIT RELATED LEUCINE-RICH REPEAT NEURONAL PROTEIN"/>
    <property type="match status" value="1"/>
</dbReference>
<proteinExistence type="predicted"/>
<keyword evidence="4" id="KW-1133">Transmembrane helix</keyword>